<protein>
    <submittedName>
        <fullName evidence="1">Uncharacterized protein</fullName>
    </submittedName>
</protein>
<name>A0ABX6P6P5_9BURK</name>
<evidence type="ECO:0000313" key="1">
    <source>
        <dbReference type="EMBL" id="QJW85013.1"/>
    </source>
</evidence>
<gene>
    <name evidence="1" type="ORF">HK414_20035</name>
</gene>
<organism evidence="1 2">
    <name type="scientific">Ramlibacter terrae</name>
    <dbReference type="NCBI Taxonomy" id="2732511"/>
    <lineage>
        <taxon>Bacteria</taxon>
        <taxon>Pseudomonadati</taxon>
        <taxon>Pseudomonadota</taxon>
        <taxon>Betaproteobacteria</taxon>
        <taxon>Burkholderiales</taxon>
        <taxon>Comamonadaceae</taxon>
        <taxon>Ramlibacter</taxon>
    </lineage>
</organism>
<reference evidence="1 2" key="1">
    <citation type="submission" date="2020-05" db="EMBL/GenBank/DDBJ databases">
        <title>Ramlibacter rhizophilus sp. nov., isolated from rhizosphere soil of national flower Mugunghwa from South Korea.</title>
        <authorList>
            <person name="Zheng-Fei Y."/>
            <person name="Huan T."/>
        </authorList>
    </citation>
    <scope>NUCLEOTIDE SEQUENCE [LARGE SCALE GENOMIC DNA]</scope>
    <source>
        <strain evidence="1 2">H242</strain>
    </source>
</reference>
<proteinExistence type="predicted"/>
<keyword evidence="2" id="KW-1185">Reference proteome</keyword>
<dbReference type="Proteomes" id="UP000500826">
    <property type="component" value="Chromosome"/>
</dbReference>
<sequence>MPELHQNAAAGVPPATLEAASRWASEDYDFALGCECADPALQIERWGVEDGEALSG</sequence>
<accession>A0ABX6P6P5</accession>
<reference evidence="1 2" key="2">
    <citation type="submission" date="2020-05" db="EMBL/GenBank/DDBJ databases">
        <authorList>
            <person name="Khan S.A."/>
            <person name="Jeon C.O."/>
            <person name="Chun B.H."/>
        </authorList>
    </citation>
    <scope>NUCLEOTIDE SEQUENCE [LARGE SCALE GENOMIC DNA]</scope>
    <source>
        <strain evidence="1 2">H242</strain>
    </source>
</reference>
<evidence type="ECO:0000313" key="2">
    <source>
        <dbReference type="Proteomes" id="UP000500826"/>
    </source>
</evidence>
<dbReference type="EMBL" id="CP053418">
    <property type="protein sequence ID" value="QJW85013.1"/>
    <property type="molecule type" value="Genomic_DNA"/>
</dbReference>